<feature type="domain" description="PPM-type phosphatase" evidence="1">
    <location>
        <begin position="30"/>
        <end position="219"/>
    </location>
</feature>
<gene>
    <name evidence="2" type="ORF">XD57_0101</name>
</gene>
<dbReference type="PATRIC" id="fig|93930.3.peg.566"/>
<comment type="caution">
    <text evidence="2">The sequence shown here is derived from an EMBL/GenBank/DDBJ whole genome shotgun (WGS) entry which is preliminary data.</text>
</comment>
<evidence type="ECO:0000313" key="3">
    <source>
        <dbReference type="Proteomes" id="UP000058636"/>
    </source>
</evidence>
<evidence type="ECO:0000313" key="2">
    <source>
        <dbReference type="EMBL" id="KUK23805.1"/>
    </source>
</evidence>
<dbReference type="AlphaFoldDB" id="A0A101ESE7"/>
<sequence>MLTCDVFFASKNKKGEEVCGDSIKVKRESEKIVVSISDGLGSGIKASILSTLTSTIASTMLIKGLPVADVFRTILATLPICRVRKISYSNLCSVVCDFKNNTCTVVEYEFPVVMLFKGERRVFPEKLELEIEGKKVFVWQFQPEAGTLLFLATDGLSQAGMGTDLFPLGFGVENIEKEMKHLLKNHVSPENIVRHFVKLAEKLDQEVRGDDTLVACLNFREKRILNLFVGPPEDRKKDEEYVKAFLSLPGKKIVCGGTTGQIFERVTGKKVEIDLYTLSENSPPVGYMEGIDLMTEGIVTLTQVFRYLEGQSDELGYGAKFIVKSLLEADEINFFVGRAINPAHQNPLFSHDISLKFRLVKDIAQILRERGKIVNVQYC</sequence>
<evidence type="ECO:0000259" key="1">
    <source>
        <dbReference type="Pfam" id="PF07228"/>
    </source>
</evidence>
<protein>
    <submittedName>
        <fullName evidence="2">Stage II sporulation protein E</fullName>
    </submittedName>
</protein>
<dbReference type="InterPro" id="IPR036457">
    <property type="entry name" value="PPM-type-like_dom_sf"/>
</dbReference>
<dbReference type="Pfam" id="PF07228">
    <property type="entry name" value="SpoIIE"/>
    <property type="match status" value="1"/>
</dbReference>
<dbReference type="Gene3D" id="3.60.40.10">
    <property type="entry name" value="PPM-type phosphatase domain"/>
    <property type="match status" value="1"/>
</dbReference>
<reference evidence="2 3" key="1">
    <citation type="journal article" date="2015" name="MBio">
        <title>Genome-Resolved Metagenomic Analysis Reveals Roles for Candidate Phyla and Other Microbial Community Members in Biogeochemical Transformations in Oil Reservoirs.</title>
        <authorList>
            <person name="Hu P."/>
            <person name="Tom L."/>
            <person name="Singh A."/>
            <person name="Thomas B.C."/>
            <person name="Baker B.J."/>
            <person name="Piceno Y.M."/>
            <person name="Andersen G.L."/>
            <person name="Banfield J.F."/>
        </authorList>
    </citation>
    <scope>NUCLEOTIDE SEQUENCE [LARGE SCALE GENOMIC DNA]</scope>
    <source>
        <strain evidence="2">46_26</strain>
    </source>
</reference>
<accession>A0A101ESE7</accession>
<proteinExistence type="predicted"/>
<dbReference type="Proteomes" id="UP000058636">
    <property type="component" value="Unassembled WGS sequence"/>
</dbReference>
<organism evidence="2 3">
    <name type="scientific">Thermotoga petrophila</name>
    <dbReference type="NCBI Taxonomy" id="93929"/>
    <lineage>
        <taxon>Bacteria</taxon>
        <taxon>Thermotogati</taxon>
        <taxon>Thermotogota</taxon>
        <taxon>Thermotogae</taxon>
        <taxon>Thermotogales</taxon>
        <taxon>Thermotogaceae</taxon>
        <taxon>Thermotoga</taxon>
    </lineage>
</organism>
<dbReference type="InterPro" id="IPR001932">
    <property type="entry name" value="PPM-type_phosphatase-like_dom"/>
</dbReference>
<name>A0A101ESE7_9THEM</name>
<dbReference type="EMBL" id="LGFG01000003">
    <property type="protein sequence ID" value="KUK23805.1"/>
    <property type="molecule type" value="Genomic_DNA"/>
</dbReference>